<dbReference type="InterPro" id="IPR036238">
    <property type="entry name" value="Transglutaminase_C_sf"/>
</dbReference>
<accession>A0A914Z8J6</accession>
<feature type="domain" description="Transglutaminase-like" evidence="4">
    <location>
        <begin position="291"/>
        <end position="388"/>
    </location>
</feature>
<feature type="binding site" evidence="3">
    <location>
        <position position="427"/>
    </location>
    <ligand>
        <name>Ca(2+)</name>
        <dbReference type="ChEBI" id="CHEBI:29108"/>
    </ligand>
</feature>
<dbReference type="InterPro" id="IPR014756">
    <property type="entry name" value="Ig_E-set"/>
</dbReference>
<dbReference type="Pfam" id="PF00868">
    <property type="entry name" value="Transglut_N"/>
    <property type="match status" value="1"/>
</dbReference>
<dbReference type="Proteomes" id="UP000887577">
    <property type="component" value="Unplaced"/>
</dbReference>
<feature type="binding site" evidence="3">
    <location>
        <position position="486"/>
    </location>
    <ligand>
        <name>Ca(2+)</name>
        <dbReference type="ChEBI" id="CHEBI:29108"/>
    </ligand>
</feature>
<name>A0A914Z8J6_9BILA</name>
<evidence type="ECO:0000313" key="5">
    <source>
        <dbReference type="Proteomes" id="UP000887577"/>
    </source>
</evidence>
<proteinExistence type="inferred from homology"/>
<dbReference type="Pfam" id="PF01841">
    <property type="entry name" value="Transglut_core"/>
    <property type="match status" value="1"/>
</dbReference>
<dbReference type="SUPFAM" id="SSF54001">
    <property type="entry name" value="Cysteine proteinases"/>
    <property type="match status" value="1"/>
</dbReference>
<feature type="binding site" evidence="3">
    <location>
        <position position="481"/>
    </location>
    <ligand>
        <name>Ca(2+)</name>
        <dbReference type="ChEBI" id="CHEBI:29108"/>
    </ligand>
</feature>
<evidence type="ECO:0000313" key="6">
    <source>
        <dbReference type="WBParaSite" id="PSU_v2.g6571.t1"/>
    </source>
</evidence>
<dbReference type="GO" id="GO:0046872">
    <property type="term" value="F:metal ion binding"/>
    <property type="evidence" value="ECO:0007669"/>
    <property type="project" value="UniProtKB-KW"/>
</dbReference>
<evidence type="ECO:0000259" key="4">
    <source>
        <dbReference type="SMART" id="SM00460"/>
    </source>
</evidence>
<dbReference type="InterPro" id="IPR013783">
    <property type="entry name" value="Ig-like_fold"/>
</dbReference>
<feature type="active site" evidence="2">
    <location>
        <position position="362"/>
    </location>
</feature>
<keyword evidence="5" id="KW-1185">Reference proteome</keyword>
<dbReference type="SUPFAM" id="SSF81296">
    <property type="entry name" value="E set domains"/>
    <property type="match status" value="1"/>
</dbReference>
<dbReference type="WBParaSite" id="PSU_v2.g6571.t1">
    <property type="protein sequence ID" value="PSU_v2.g6571.t1"/>
    <property type="gene ID" value="PSU_v2.g6571"/>
</dbReference>
<dbReference type="InterPro" id="IPR050779">
    <property type="entry name" value="Transglutaminase"/>
</dbReference>
<dbReference type="PANTHER" id="PTHR11590:SF40">
    <property type="entry name" value="HEMOCYTE PROTEIN-GLUTAMINE GAMMA-GLUTAMYLTRANSFERASE-LIKE PROTEIN"/>
    <property type="match status" value="1"/>
</dbReference>
<dbReference type="InterPro" id="IPR023608">
    <property type="entry name" value="Transglutaminase_animal"/>
</dbReference>
<sequence length="747" mass="85726">MNGRLDVNSVDLKIDENAKAHFTTNYTWQNDIKLVVRRGFPINIRLRTTGRIFNPDVQVLVLEFILAEKVSFREEERVRRIRVRSSKEIPLESSEWKADLIEINEHMVDIRLTFPPSAPISRWTFKVLSGFWSTRHQTIDLDETYFSRLHTILFYVICNPFLLEDETYMTQRQARDAYLFQEGDVWYSGIAAGRRSYSFHRNPWLHSQFEENTMKVTMYLLTILSNNHLKGSPGLSMEDREHVPRIARKLSFAINRYLLQGNWDKIIPPGGRAPISWLGTSEIINEFALTKQQVKYAQCWVYAGVFVTLLRTIGIPCRTVTCIESAHDADASLTVDKKYLLTRYGGFEPYDNERNETTWNFHVWTEMWTRRSDCPAGYDGWQVVDATPQERSEKLFQCGPVPVKAIREGRLELLYDGGFVYSEVNADLVRWFFKKDEFGNLKLITTNFEQNSYEIGRALLTPNPRNLKLAMNITGDYKAEEGSNEEREMHIRAIKSAGAAERHEKIRLLYGPDVEKRIKEDIEIDIEEINKVEYGLPVVINVEVQNLSDHRRTVMLSVVLATQFHTGAEASKINQVNEEIELAPQEGNRFQFKTSLSEYAKHVAYLRELSAIVSASVVETRQAIYIEEKFQISGSAVRIEAPDTIKVGEGISATILFKNPLNVTLHDARLILHSGSLSKPKGIVKFPSIIAGRQSVKVYVRFRAIGEGARLLIAVVNSREISNMTATHFVRAVNPNLYTNEARLPTF</sequence>
<dbReference type="InterPro" id="IPR038765">
    <property type="entry name" value="Papain-like_cys_pep_sf"/>
</dbReference>
<dbReference type="SMART" id="SM00460">
    <property type="entry name" value="TGc"/>
    <property type="match status" value="1"/>
</dbReference>
<organism evidence="5 6">
    <name type="scientific">Panagrolaimus superbus</name>
    <dbReference type="NCBI Taxonomy" id="310955"/>
    <lineage>
        <taxon>Eukaryota</taxon>
        <taxon>Metazoa</taxon>
        <taxon>Ecdysozoa</taxon>
        <taxon>Nematoda</taxon>
        <taxon>Chromadorea</taxon>
        <taxon>Rhabditida</taxon>
        <taxon>Tylenchina</taxon>
        <taxon>Panagrolaimomorpha</taxon>
        <taxon>Panagrolaimoidea</taxon>
        <taxon>Panagrolaimidae</taxon>
        <taxon>Panagrolaimus</taxon>
    </lineage>
</organism>
<dbReference type="Pfam" id="PF00927">
    <property type="entry name" value="Transglut_C"/>
    <property type="match status" value="1"/>
</dbReference>
<dbReference type="InterPro" id="IPR036985">
    <property type="entry name" value="Transglutaminase-like_sf"/>
</dbReference>
<feature type="binding site" evidence="3">
    <location>
        <position position="425"/>
    </location>
    <ligand>
        <name>Ca(2+)</name>
        <dbReference type="ChEBI" id="CHEBI:29108"/>
    </ligand>
</feature>
<comment type="similarity">
    <text evidence="1">Belongs to the transglutaminase superfamily. Transglutaminase family.</text>
</comment>
<evidence type="ECO:0000256" key="2">
    <source>
        <dbReference type="PIRSR" id="PIRSR000459-1"/>
    </source>
</evidence>
<dbReference type="AlphaFoldDB" id="A0A914Z8J6"/>
<feature type="active site" evidence="2">
    <location>
        <position position="385"/>
    </location>
</feature>
<protein>
    <submittedName>
        <fullName evidence="6">Transglutaminase-like domain-containing protein</fullName>
    </submittedName>
</protein>
<keyword evidence="3" id="KW-0106">Calcium</keyword>
<dbReference type="InterPro" id="IPR002931">
    <property type="entry name" value="Transglutaminase-like"/>
</dbReference>
<reference evidence="6" key="1">
    <citation type="submission" date="2022-11" db="UniProtKB">
        <authorList>
            <consortium name="WormBaseParasite"/>
        </authorList>
    </citation>
    <scope>IDENTIFICATION</scope>
</reference>
<dbReference type="PIRSF" id="PIRSF000459">
    <property type="entry name" value="TGM_EBP42"/>
    <property type="match status" value="1"/>
</dbReference>
<dbReference type="InterPro" id="IPR001102">
    <property type="entry name" value="Transglutaminase_N"/>
</dbReference>
<dbReference type="Gene3D" id="3.90.260.10">
    <property type="entry name" value="Transglutaminase-like"/>
    <property type="match status" value="1"/>
</dbReference>
<comment type="cofactor">
    <cofactor evidence="3">
        <name>Ca(2+)</name>
        <dbReference type="ChEBI" id="CHEBI:29108"/>
    </cofactor>
    <text evidence="3">Binds 1 Ca(2+) ion per subunit.</text>
</comment>
<dbReference type="InterPro" id="IPR008958">
    <property type="entry name" value="Transglutaminase_C"/>
</dbReference>
<dbReference type="GO" id="GO:0003810">
    <property type="term" value="F:protein-glutamine gamma-glutamyltransferase activity"/>
    <property type="evidence" value="ECO:0007669"/>
    <property type="project" value="InterPro"/>
</dbReference>
<dbReference type="PANTHER" id="PTHR11590">
    <property type="entry name" value="PROTEIN-GLUTAMINE GAMMA-GLUTAMYLTRANSFERASE"/>
    <property type="match status" value="1"/>
</dbReference>
<feature type="active site" evidence="2">
    <location>
        <position position="299"/>
    </location>
</feature>
<keyword evidence="3" id="KW-0479">Metal-binding</keyword>
<evidence type="ECO:0000256" key="1">
    <source>
        <dbReference type="ARBA" id="ARBA00005968"/>
    </source>
</evidence>
<evidence type="ECO:0000256" key="3">
    <source>
        <dbReference type="PIRSR" id="PIRSR000459-2"/>
    </source>
</evidence>
<dbReference type="Gene3D" id="2.60.40.10">
    <property type="entry name" value="Immunoglobulins"/>
    <property type="match status" value="3"/>
</dbReference>
<dbReference type="SUPFAM" id="SSF49309">
    <property type="entry name" value="Transglutaminase, two C-terminal domains"/>
    <property type="match status" value="2"/>
</dbReference>